<evidence type="ECO:0000256" key="1">
    <source>
        <dbReference type="SAM" id="Phobius"/>
    </source>
</evidence>
<evidence type="ECO:0000313" key="2">
    <source>
        <dbReference type="EMBL" id="TCL56932.1"/>
    </source>
</evidence>
<keyword evidence="3" id="KW-1185">Reference proteome</keyword>
<gene>
    <name evidence="2" type="ORF">EDD76_110105</name>
</gene>
<name>A0A4V2QBM3_9FIRM</name>
<sequence>MSKKRRDEKRDELKQYEDITVANMNIEGMPWYVKKPEDLRSSGASAANSGKTANSGLSQVTDEEILTPKETRQLIVNSVLAALFIGGIFLFAIFLFLLFCVYVWF</sequence>
<evidence type="ECO:0000313" key="3">
    <source>
        <dbReference type="Proteomes" id="UP000295718"/>
    </source>
</evidence>
<proteinExistence type="predicted"/>
<dbReference type="RefSeq" id="WP_035315744.1">
    <property type="nucleotide sequence ID" value="NZ_JPNB01000002.1"/>
</dbReference>
<keyword evidence="1" id="KW-0812">Transmembrane</keyword>
<keyword evidence="1" id="KW-1133">Transmembrane helix</keyword>
<dbReference type="STRING" id="1469948.GCA_000732725_02874"/>
<reference evidence="2 3" key="1">
    <citation type="submission" date="2019-03" db="EMBL/GenBank/DDBJ databases">
        <title>Genomic Encyclopedia of Type Strains, Phase IV (KMG-IV): sequencing the most valuable type-strain genomes for metagenomic binning, comparative biology and taxonomic classification.</title>
        <authorList>
            <person name="Goeker M."/>
        </authorList>
    </citation>
    <scope>NUCLEOTIDE SEQUENCE [LARGE SCALE GENOMIC DNA]</scope>
    <source>
        <strain evidence="2 3">DSM 100556</strain>
    </source>
</reference>
<feature type="transmembrane region" description="Helical" evidence="1">
    <location>
        <begin position="79"/>
        <end position="104"/>
    </location>
</feature>
<protein>
    <submittedName>
        <fullName evidence="2">Uncharacterized protein</fullName>
    </submittedName>
</protein>
<keyword evidence="1" id="KW-0472">Membrane</keyword>
<organism evidence="2 3">
    <name type="scientific">Kineothrix alysoides</name>
    <dbReference type="NCBI Taxonomy" id="1469948"/>
    <lineage>
        <taxon>Bacteria</taxon>
        <taxon>Bacillati</taxon>
        <taxon>Bacillota</taxon>
        <taxon>Clostridia</taxon>
        <taxon>Lachnospirales</taxon>
        <taxon>Lachnospiraceae</taxon>
        <taxon>Kineothrix</taxon>
    </lineage>
</organism>
<accession>A0A4V2QBM3</accession>
<dbReference type="AlphaFoldDB" id="A0A4V2QBM3"/>
<dbReference type="Proteomes" id="UP000295718">
    <property type="component" value="Unassembled WGS sequence"/>
</dbReference>
<dbReference type="EMBL" id="SLUO01000010">
    <property type="protein sequence ID" value="TCL56932.1"/>
    <property type="molecule type" value="Genomic_DNA"/>
</dbReference>
<comment type="caution">
    <text evidence="2">The sequence shown here is derived from an EMBL/GenBank/DDBJ whole genome shotgun (WGS) entry which is preliminary data.</text>
</comment>